<proteinExistence type="inferred from homology"/>
<feature type="binding site" evidence="6">
    <location>
        <position position="188"/>
    </location>
    <ligand>
        <name>S-adenosyl-L-methionine</name>
        <dbReference type="ChEBI" id="CHEBI:59789"/>
    </ligand>
</feature>
<keyword evidence="3 6" id="KW-0808">Transferase</keyword>
<keyword evidence="1" id="KW-0963">Cytoplasm</keyword>
<feature type="active site" description="Nucleophile" evidence="6">
    <location>
        <position position="241"/>
    </location>
</feature>
<dbReference type="InterPro" id="IPR029063">
    <property type="entry name" value="SAM-dependent_MTases_sf"/>
</dbReference>
<dbReference type="PROSITE" id="PS51686">
    <property type="entry name" value="SAM_MT_RSMB_NOP"/>
    <property type="match status" value="1"/>
</dbReference>
<accession>A0A846MSC5</accession>
<feature type="domain" description="SAM-dependent MTase RsmB/NOP-type" evidence="7">
    <location>
        <begin position="9"/>
        <end position="310"/>
    </location>
</feature>
<dbReference type="Pfam" id="PF13636">
    <property type="entry name" value="Methyltranf_PUA"/>
    <property type="match status" value="1"/>
</dbReference>
<feature type="binding site" evidence="6">
    <location>
        <position position="144"/>
    </location>
    <ligand>
        <name>S-adenosyl-L-methionine</name>
        <dbReference type="ChEBI" id="CHEBI:59789"/>
    </ligand>
</feature>
<gene>
    <name evidence="8" type="ORF">FHS56_001765</name>
</gene>
<evidence type="ECO:0000256" key="2">
    <source>
        <dbReference type="ARBA" id="ARBA00022603"/>
    </source>
</evidence>
<keyword evidence="5 6" id="KW-0694">RNA-binding</keyword>
<organism evidence="8 9">
    <name type="scientific">Thermonema lapsum</name>
    <dbReference type="NCBI Taxonomy" id="28195"/>
    <lineage>
        <taxon>Bacteria</taxon>
        <taxon>Pseudomonadati</taxon>
        <taxon>Bacteroidota</taxon>
        <taxon>Cytophagia</taxon>
        <taxon>Cytophagales</taxon>
        <taxon>Thermonemataceae</taxon>
        <taxon>Thermonema</taxon>
    </lineage>
</organism>
<keyword evidence="9" id="KW-1185">Reference proteome</keyword>
<comment type="caution">
    <text evidence="8">The sequence shown here is derived from an EMBL/GenBank/DDBJ whole genome shotgun (WGS) entry which is preliminary data.</text>
</comment>
<evidence type="ECO:0000256" key="3">
    <source>
        <dbReference type="ARBA" id="ARBA00022679"/>
    </source>
</evidence>
<dbReference type="InterPro" id="IPR049560">
    <property type="entry name" value="MeTrfase_RsmB-F_NOP2_cat"/>
</dbReference>
<sequence>MHTADRKPLPLGFEDFLQEVLPTAEARAALFEALEGVPPTSVRLHPQKGSALFDSLPAVPWCTWGRYLSARPFFAHDPFFWAGAYYVQEAASMFVGYAAERVLDFLRRQEARPLTLLDLCAAPGGKSTHLASLLHVGDKLISNEIMPNRIGVLIENLNRWGSEQCIITHDEAVSFGAMTEWVDLLVADVPCSGEGMFRKDMEARERWTPKLPLQCAALQKEIIAEVLPALRQGGFLIYSTCTFNKEENEHNLHYFLSEMDMVSVPLQLPDESGITVVEEKTRSGKPLYAYRFFPHQTGGEGFFLSVLQKRGKHGKSYKKAKQKLWTSAGKQHAALKEEYLTESERWQLWQQPHEKDLLMFTPIEWEAAELDLLSQHLNIKQVGVPFGQVLKGKFNPHPYLAYSPVLRRELPAIEVSIEDALQFLRKQPMQSAVMPANKGWYVIRYEGRNLGWVKALGNRYNNYYPNAWQLRS</sequence>
<evidence type="ECO:0000256" key="4">
    <source>
        <dbReference type="ARBA" id="ARBA00022691"/>
    </source>
</evidence>
<dbReference type="RefSeq" id="WP_166919757.1">
    <property type="nucleotide sequence ID" value="NZ_JAASRN010000002.1"/>
</dbReference>
<keyword evidence="4 6" id="KW-0949">S-adenosyl-L-methionine</keyword>
<dbReference type="GO" id="GO:0003723">
    <property type="term" value="F:RNA binding"/>
    <property type="evidence" value="ECO:0007669"/>
    <property type="project" value="UniProtKB-UniRule"/>
</dbReference>
<evidence type="ECO:0000256" key="6">
    <source>
        <dbReference type="PROSITE-ProRule" id="PRU01023"/>
    </source>
</evidence>
<dbReference type="InterPro" id="IPR031341">
    <property type="entry name" value="Methyltr_RsmF_N"/>
</dbReference>
<dbReference type="InterPro" id="IPR023267">
    <property type="entry name" value="RCMT"/>
</dbReference>
<protein>
    <submittedName>
        <fullName evidence="8">16S rRNA C967 or C1407 C5-methylase (RsmB/RsmF family)/NOL1/NOP2/fmu family ribosome biogenesis protein</fullName>
    </submittedName>
</protein>
<evidence type="ECO:0000256" key="1">
    <source>
        <dbReference type="ARBA" id="ARBA00022490"/>
    </source>
</evidence>
<dbReference type="Gene3D" id="3.40.50.150">
    <property type="entry name" value="Vaccinia Virus protein VP39"/>
    <property type="match status" value="1"/>
</dbReference>
<dbReference type="AlphaFoldDB" id="A0A846MSC5"/>
<evidence type="ECO:0000259" key="7">
    <source>
        <dbReference type="PROSITE" id="PS51686"/>
    </source>
</evidence>
<comment type="caution">
    <text evidence="6">Lacks conserved residue(s) required for the propagation of feature annotation.</text>
</comment>
<dbReference type="InterPro" id="IPR001678">
    <property type="entry name" value="MeTrfase_RsmB-F_NOP2_dom"/>
</dbReference>
<dbReference type="InterPro" id="IPR027391">
    <property type="entry name" value="Nol1_Nop2_Fmu_2"/>
</dbReference>
<dbReference type="Gene3D" id="2.30.130.60">
    <property type="match status" value="1"/>
</dbReference>
<dbReference type="Pfam" id="PF01189">
    <property type="entry name" value="Methyltr_RsmB-F"/>
    <property type="match status" value="1"/>
</dbReference>
<reference evidence="8 9" key="1">
    <citation type="submission" date="2020-03" db="EMBL/GenBank/DDBJ databases">
        <title>Genomic Encyclopedia of Type Strains, Phase IV (KMG-IV): sequencing the most valuable type-strain genomes for metagenomic binning, comparative biology and taxonomic classification.</title>
        <authorList>
            <person name="Goeker M."/>
        </authorList>
    </citation>
    <scope>NUCLEOTIDE SEQUENCE [LARGE SCALE GENOMIC DNA]</scope>
    <source>
        <strain evidence="8 9">DSM 5718</strain>
    </source>
</reference>
<dbReference type="Gene3D" id="3.30.70.1170">
    <property type="entry name" value="Sun protein, domain 3"/>
    <property type="match status" value="1"/>
</dbReference>
<feature type="binding site" evidence="6">
    <location>
        <begin position="120"/>
        <end position="126"/>
    </location>
    <ligand>
        <name>S-adenosyl-L-methionine</name>
        <dbReference type="ChEBI" id="CHEBI:59789"/>
    </ligand>
</feature>
<evidence type="ECO:0000256" key="5">
    <source>
        <dbReference type="ARBA" id="ARBA00022884"/>
    </source>
</evidence>
<dbReference type="GO" id="GO:0008173">
    <property type="term" value="F:RNA methyltransferase activity"/>
    <property type="evidence" value="ECO:0007669"/>
    <property type="project" value="InterPro"/>
</dbReference>
<dbReference type="GO" id="GO:0001510">
    <property type="term" value="P:RNA methylation"/>
    <property type="evidence" value="ECO:0007669"/>
    <property type="project" value="InterPro"/>
</dbReference>
<dbReference type="CDD" id="cd02440">
    <property type="entry name" value="AdoMet_MTases"/>
    <property type="match status" value="1"/>
</dbReference>
<dbReference type="PANTHER" id="PTHR22807">
    <property type="entry name" value="NOP2 YEAST -RELATED NOL1/NOP2/FMU SUN DOMAIN-CONTAINING"/>
    <property type="match status" value="1"/>
</dbReference>
<evidence type="ECO:0000313" key="8">
    <source>
        <dbReference type="EMBL" id="NIK74252.1"/>
    </source>
</evidence>
<keyword evidence="2 6" id="KW-0489">Methyltransferase</keyword>
<dbReference type="PANTHER" id="PTHR22807:SF30">
    <property type="entry name" value="28S RRNA (CYTOSINE(4447)-C(5))-METHYLTRANSFERASE-RELATED"/>
    <property type="match status" value="1"/>
</dbReference>
<dbReference type="Proteomes" id="UP000537126">
    <property type="component" value="Unassembled WGS sequence"/>
</dbReference>
<comment type="similarity">
    <text evidence="6">Belongs to the class I-like SAM-binding methyltransferase superfamily. RsmB/NOP family.</text>
</comment>
<evidence type="ECO:0000313" key="9">
    <source>
        <dbReference type="Proteomes" id="UP000537126"/>
    </source>
</evidence>
<dbReference type="SUPFAM" id="SSF53335">
    <property type="entry name" value="S-adenosyl-L-methionine-dependent methyltransferases"/>
    <property type="match status" value="1"/>
</dbReference>
<dbReference type="EMBL" id="JAASRN010000002">
    <property type="protein sequence ID" value="NIK74252.1"/>
    <property type="molecule type" value="Genomic_DNA"/>
</dbReference>
<dbReference type="PRINTS" id="PR02008">
    <property type="entry name" value="RCMTFAMILY"/>
</dbReference>
<name>A0A846MSC5_9BACT</name>
<dbReference type="Pfam" id="PF17125">
    <property type="entry name" value="Methyltr_RsmF_N"/>
    <property type="match status" value="1"/>
</dbReference>